<dbReference type="Proteomes" id="UP000297299">
    <property type="component" value="Unassembled WGS sequence"/>
</dbReference>
<accession>A0A4Y8DBF4</accession>
<reference evidence="2 3" key="1">
    <citation type="submission" date="2017-11" db="EMBL/GenBank/DDBJ databases">
        <title>Comparative genomics of Botrytis spp.</title>
        <authorList>
            <person name="Valero-Jimenez C.A."/>
            <person name="Tapia P."/>
            <person name="Veloso J."/>
            <person name="Silva-Moreno E."/>
            <person name="Staats M."/>
            <person name="Valdes J.H."/>
            <person name="Van Kan J.A.L."/>
        </authorList>
    </citation>
    <scope>NUCLEOTIDE SEQUENCE [LARGE SCALE GENOMIC DNA]</scope>
    <source>
        <strain evidence="2 3">MUCL2830</strain>
    </source>
</reference>
<protein>
    <submittedName>
        <fullName evidence="2">Uncharacterized protein</fullName>
    </submittedName>
</protein>
<evidence type="ECO:0000256" key="1">
    <source>
        <dbReference type="SAM" id="MobiDB-lite"/>
    </source>
</evidence>
<dbReference type="AlphaFoldDB" id="A0A4Y8DBF4"/>
<proteinExistence type="predicted"/>
<name>A0A4Y8DBF4_9HELO</name>
<gene>
    <name evidence="2" type="ORF">BOTCAL_0050g00090</name>
</gene>
<sequence length="65" mass="7608">MVVQNQYYKERPLIHLIATSPTNFFKISHLQHSDSQTPAISHPKHQQSTKPRDTIDYEPESNFET</sequence>
<feature type="compositionally biased region" description="Acidic residues" evidence="1">
    <location>
        <begin position="56"/>
        <end position="65"/>
    </location>
</feature>
<evidence type="ECO:0000313" key="3">
    <source>
        <dbReference type="Proteomes" id="UP000297299"/>
    </source>
</evidence>
<feature type="region of interest" description="Disordered" evidence="1">
    <location>
        <begin position="31"/>
        <end position="65"/>
    </location>
</feature>
<dbReference type="EMBL" id="PHWZ01000050">
    <property type="protein sequence ID" value="TEY78278.1"/>
    <property type="molecule type" value="Genomic_DNA"/>
</dbReference>
<keyword evidence="3" id="KW-1185">Reference proteome</keyword>
<evidence type="ECO:0000313" key="2">
    <source>
        <dbReference type="EMBL" id="TEY78278.1"/>
    </source>
</evidence>
<organism evidence="2 3">
    <name type="scientific">Botryotinia calthae</name>
    <dbReference type="NCBI Taxonomy" id="38488"/>
    <lineage>
        <taxon>Eukaryota</taxon>
        <taxon>Fungi</taxon>
        <taxon>Dikarya</taxon>
        <taxon>Ascomycota</taxon>
        <taxon>Pezizomycotina</taxon>
        <taxon>Leotiomycetes</taxon>
        <taxon>Helotiales</taxon>
        <taxon>Sclerotiniaceae</taxon>
        <taxon>Botryotinia</taxon>
    </lineage>
</organism>
<comment type="caution">
    <text evidence="2">The sequence shown here is derived from an EMBL/GenBank/DDBJ whole genome shotgun (WGS) entry which is preliminary data.</text>
</comment>